<feature type="compositionally biased region" description="Basic and acidic residues" evidence="7">
    <location>
        <begin position="545"/>
        <end position="566"/>
    </location>
</feature>
<name>A0A7J6GZK1_CANSA</name>
<dbReference type="Proteomes" id="UP000583929">
    <property type="component" value="Unassembled WGS sequence"/>
</dbReference>
<dbReference type="FunFam" id="4.10.1000.10:FF:000022">
    <property type="entry name" value="Zinc finger CCCH domain-containing protein 7"/>
    <property type="match status" value="1"/>
</dbReference>
<evidence type="ECO:0000256" key="1">
    <source>
        <dbReference type="ARBA" id="ARBA00022723"/>
    </source>
</evidence>
<evidence type="ECO:0000256" key="7">
    <source>
        <dbReference type="SAM" id="MobiDB-lite"/>
    </source>
</evidence>
<sequence length="2165" mass="240661">MDLPNSHHHYQNHHHHNHQQKSRYVSVPNSSRSHYPDDPNFNNPRYQQRHHHIPRPHPQSQPLPPPPPPPPPRHQMPSFQPLPPPPPPPQSSSAAYHPPQMHPYSPGQSQSSFANPNHDRTCFEDDLARSPYLHRDYSISANVSRQLDFEDDRPRHRLAEFEPEIRQELWEQPRVLAETMTERPHTPLDFDRGSQKFQLDHKPLSPYNMNSKLRHASEGISRFRAEYVDGFESKHRDELSRGLEEDDYSRRGSFLSSPGPSFRDVGFASNPSLSVRDMDLESESYNPRYGSSYSNDIYRSGSRREGVCHDNQRRVHDRKFSRESHNSSFEKGNSEVNNGEGAHVGSVKREYFGPELGRYNSRGSREDAHEFNRTPRKQLQKKSALLRLQKGKSNHRNVDSEQSHYTGYHDNSNSSSFRRKDQYVYEEEEEEEEREGSPVELDVSFKSNSLVAKAIVVPSSSSNVTGADLTSRDLKFRKDSLSDKDCSNPELSKFCDTTANMDVGNDRSSHKKDTTQSEGVASSGVKNTRDTSTQAHSSVSNRLVKKTELKKSSECAEINNKHDTKVGSDNGSRKVAKKKKVVRKVIKKVLRPRPQVNSQQKRKRDELAKADVSVPSPSEASGNDKGESVSCLCPNEVKMKHEGKKLEGFAAAIESEELGVNDNSSRQSINNIDKIGNSLSSSEDIRIDKCPELSVEGFPTMSNSNKDLVRSLSVSTIDIPEIADVVNIKEYHPSGDSLLFEGALEKDPIPVTLPIGDNVDSALLNPGEIQMHNKLVNTYCYNSGTSDVVSGLTLSNEESKVCDVGTNDALSKLPCSIEVAALHDNSVQKDATLSAENCAKVGLLDLGKTTMDEDSSLHIDETTSLGDNLRNSEKNTTISSSCTVDHMQPSTDGGAELSENGAMKNFPNTKSFGNNKGDKSLNSKKRTVRSQLDFSSTTDTALDAVNVSNPTTAVDTMLSFSADNENNAVVSCMGSLDVALPPGEDQAIVLHQNSSSDGIFDSNLIARDNVKDDFHFTPHCRKKRKTLNPHMAMPSLTTSETDEQPSSTSCAELFTSNEVAMQQNTDMNRSIADTPSTATNLTHCVHEITELPKGSSNTVVAVRSVFNDDTLKSENQLCCDLTLEKSIIPTVESICPEGSRQEQKNIDAAVVAAFDQHAEACNMERRGVERLGVSASREQVIGQEEPPEVIAQEEPPHCTILSNVQALDINLRFSFTGVESDNLLVKNEFRSLSNDLSLPVDQNGVSAATSSDEAMELVPDALRNIDSQHSLITASNACILDAMSGCQISNETCSEDGELIKTFVDTDGSIVAAEKSLLQCTDANLKSDCATETDQAIEEKLISLPLQDSESSPKGVNISSDDHYNGQKNQLGHPPPRTFPGSTSFAVTNIKRKTTSTHANPRTWHRNNVSSASLPGSKPFSRTDLSQSQLTVKDRKIQSTSYVRKGNSLVRKPSPAASLPQRSPGFCPVNRLSSTGLDESKSSIKKVDVGMSNGFLRKGETKTSCEKSRTSLVHSGTKLPNVPISSRDCTSSPTAGPHLSGCFETTSDPISSTENTVTTKFVKDSLTSENQNGILTSLDNQSELDDGNSASVDPKRIVYVKRKLNQLVATSNSTDLTQSSSFDGYFKKRKNQLVRTSLESDTKQPMVMPDDNLSLDVQITLKAISSRRSNKKRSQKAVAKTFKRSSNSLVWTLRNSQSSNNDSGTISHQKVYPHLFPWKRTTYWRNSMQNWNSISKSNSLAISGKLLLSRKRDTVYTRSTNGFSLRKSKVLSVGGSSLKWSKSIDKHSKKAHEEATLAVAEVEKKKREQKGSTRNSSGSKDRSHSSRERIFRVGSCRYKMDPSRRTLQRISDDDSSFAATVHPDKDAKRSYIPRRLVIGNNEYVRIGNGNQLVRDPKKRTRILASEKVRWSLHTARVRLAKKRKYCQFFTRFGKCNKDNGRCHFIHDPSKIAVCTKFLNGLCSNDNCKLTHKVIPERMPDCSYFLQGLCTNKSCPYRHVNVNPKAATCEGFLRGYCSDGNECRKKHSYICPSFEATGTCLQESKCKLHHPKNRMQEKKRKRSRELRNDRGRYFGSPDPQVPESRKAGFEKNIAQDYNNIIANENLTDFIAMDVTDEDAGESNDPSSEQTTFCDSDTSDLQLDDFEELLIKPFRLMDSSPTSSSLV</sequence>
<feature type="region of interest" description="Disordered" evidence="7">
    <location>
        <begin position="2116"/>
        <end position="2137"/>
    </location>
</feature>
<evidence type="ECO:0000256" key="6">
    <source>
        <dbReference type="PROSITE-ProRule" id="PRU00723"/>
    </source>
</evidence>
<gene>
    <name evidence="9" type="ORF">G4B88_013204</name>
</gene>
<dbReference type="PANTHER" id="PTHR46156">
    <property type="entry name" value="CCCH ZINGC FINGER"/>
    <property type="match status" value="1"/>
</dbReference>
<feature type="compositionally biased region" description="Polar residues" evidence="7">
    <location>
        <begin position="403"/>
        <end position="416"/>
    </location>
</feature>
<keyword evidence="10" id="KW-1185">Reference proteome</keyword>
<dbReference type="FunFam" id="4.10.1000.10:FF:000008">
    <property type="entry name" value="zinc finger CCCH domain-containing protein 3"/>
    <property type="match status" value="1"/>
</dbReference>
<feature type="domain" description="C3H1-type" evidence="8">
    <location>
        <begin position="2002"/>
        <end position="2029"/>
    </location>
</feature>
<feature type="compositionally biased region" description="Acidic residues" evidence="7">
    <location>
        <begin position="424"/>
        <end position="434"/>
    </location>
</feature>
<feature type="domain" description="C3H1-type" evidence="8">
    <location>
        <begin position="1920"/>
        <end position="1949"/>
    </location>
</feature>
<dbReference type="InterPro" id="IPR000571">
    <property type="entry name" value="Znf_CCCH"/>
</dbReference>
<dbReference type="GO" id="GO:0008270">
    <property type="term" value="F:zinc ion binding"/>
    <property type="evidence" value="ECO:0007669"/>
    <property type="project" value="UniProtKB-KW"/>
</dbReference>
<evidence type="ECO:0000259" key="8">
    <source>
        <dbReference type="PROSITE" id="PS50103"/>
    </source>
</evidence>
<feature type="compositionally biased region" description="Basic and acidic residues" evidence="7">
    <location>
        <begin position="1500"/>
        <end position="1509"/>
    </location>
</feature>
<evidence type="ECO:0000256" key="3">
    <source>
        <dbReference type="ARBA" id="ARBA00022771"/>
    </source>
</evidence>
<keyword evidence="3 6" id="KW-0863">Zinc-finger</keyword>
<dbReference type="Gene3D" id="4.10.1000.10">
    <property type="entry name" value="Zinc finger, CCCH-type"/>
    <property type="match status" value="2"/>
</dbReference>
<dbReference type="OrthoDB" id="3247158at2759"/>
<keyword evidence="2" id="KW-0677">Repeat</keyword>
<feature type="compositionally biased region" description="Basic and acidic residues" evidence="7">
    <location>
        <begin position="1800"/>
        <end position="1811"/>
    </location>
</feature>
<feature type="region of interest" description="Disordered" evidence="7">
    <location>
        <begin position="1343"/>
        <end position="1379"/>
    </location>
</feature>
<feature type="zinc finger region" description="C3H1-type" evidence="6">
    <location>
        <begin position="2002"/>
        <end position="2029"/>
    </location>
</feature>
<feature type="compositionally biased region" description="Polar residues" evidence="7">
    <location>
        <begin position="2122"/>
        <end position="2137"/>
    </location>
</feature>
<organism evidence="9 10">
    <name type="scientific">Cannabis sativa</name>
    <name type="common">Hemp</name>
    <name type="synonym">Marijuana</name>
    <dbReference type="NCBI Taxonomy" id="3483"/>
    <lineage>
        <taxon>Eukaryota</taxon>
        <taxon>Viridiplantae</taxon>
        <taxon>Streptophyta</taxon>
        <taxon>Embryophyta</taxon>
        <taxon>Tracheophyta</taxon>
        <taxon>Spermatophyta</taxon>
        <taxon>Magnoliopsida</taxon>
        <taxon>eudicotyledons</taxon>
        <taxon>Gunneridae</taxon>
        <taxon>Pentapetalae</taxon>
        <taxon>rosids</taxon>
        <taxon>fabids</taxon>
        <taxon>Rosales</taxon>
        <taxon>Cannabaceae</taxon>
        <taxon>Cannabis</taxon>
    </lineage>
</organism>
<feature type="compositionally biased region" description="Polar residues" evidence="7">
    <location>
        <begin position="1035"/>
        <end position="1048"/>
    </location>
</feature>
<dbReference type="GO" id="GO:0003677">
    <property type="term" value="F:DNA binding"/>
    <property type="evidence" value="ECO:0007669"/>
    <property type="project" value="UniProtKB-KW"/>
</dbReference>
<keyword evidence="5" id="KW-0238">DNA-binding</keyword>
<feature type="compositionally biased region" description="Polar residues" evidence="7">
    <location>
        <begin position="326"/>
        <end position="337"/>
    </location>
</feature>
<feature type="region of interest" description="Disordered" evidence="7">
    <location>
        <begin position="862"/>
        <end position="935"/>
    </location>
</feature>
<protein>
    <recommendedName>
        <fullName evidence="8">C3H1-type domain-containing protein</fullName>
    </recommendedName>
</protein>
<feature type="region of interest" description="Disordered" evidence="7">
    <location>
        <begin position="1393"/>
        <end position="1428"/>
    </location>
</feature>
<feature type="compositionally biased region" description="Polar residues" evidence="7">
    <location>
        <begin position="516"/>
        <end position="541"/>
    </location>
</feature>
<evidence type="ECO:0000256" key="5">
    <source>
        <dbReference type="ARBA" id="ARBA00023125"/>
    </source>
</evidence>
<reference evidence="9 10" key="1">
    <citation type="journal article" date="2020" name="bioRxiv">
        <title>Sequence and annotation of 42 cannabis genomes reveals extensive copy number variation in cannabinoid synthesis and pathogen resistance genes.</title>
        <authorList>
            <person name="Mckernan K.J."/>
            <person name="Helbert Y."/>
            <person name="Kane L.T."/>
            <person name="Ebling H."/>
            <person name="Zhang L."/>
            <person name="Liu B."/>
            <person name="Eaton Z."/>
            <person name="Mclaughlin S."/>
            <person name="Kingan S."/>
            <person name="Baybayan P."/>
            <person name="Concepcion G."/>
            <person name="Jordan M."/>
            <person name="Riva A."/>
            <person name="Barbazuk W."/>
            <person name="Harkins T."/>
        </authorList>
    </citation>
    <scope>NUCLEOTIDE SEQUENCE [LARGE SCALE GENOMIC DNA]</scope>
    <source>
        <strain evidence="10">cv. Jamaican Lion 4</strain>
        <tissue evidence="9">Leaf</tissue>
    </source>
</reference>
<dbReference type="GO" id="GO:0005634">
    <property type="term" value="C:nucleus"/>
    <property type="evidence" value="ECO:0007669"/>
    <property type="project" value="UniProtKB-ARBA"/>
</dbReference>
<feature type="compositionally biased region" description="Pro residues" evidence="7">
    <location>
        <begin position="56"/>
        <end position="90"/>
    </location>
</feature>
<dbReference type="PANTHER" id="PTHR46156:SF1">
    <property type="entry name" value="ZINC FINGER CCCH DOMAIN-CONTAINING PROTEIN 3"/>
    <property type="match status" value="1"/>
</dbReference>
<accession>A0A7J6GZK1</accession>
<keyword evidence="1 6" id="KW-0479">Metal-binding</keyword>
<feature type="compositionally biased region" description="Basic residues" evidence="7">
    <location>
        <begin position="574"/>
        <end position="591"/>
    </location>
</feature>
<proteinExistence type="predicted"/>
<feature type="compositionally biased region" description="Polar residues" evidence="7">
    <location>
        <begin position="283"/>
        <end position="297"/>
    </location>
</feature>
<evidence type="ECO:0000313" key="9">
    <source>
        <dbReference type="EMBL" id="KAF4388367.1"/>
    </source>
</evidence>
<dbReference type="SMART" id="SM00356">
    <property type="entry name" value="ZnF_C3H1"/>
    <property type="match status" value="5"/>
</dbReference>
<feature type="region of interest" description="Disordered" evidence="7">
    <location>
        <begin position="1800"/>
        <end position="1827"/>
    </location>
</feature>
<feature type="compositionally biased region" description="Polar residues" evidence="7">
    <location>
        <begin position="874"/>
        <end position="891"/>
    </location>
</feature>
<feature type="compositionally biased region" description="Basic residues" evidence="7">
    <location>
        <begin position="2050"/>
        <end position="2063"/>
    </location>
</feature>
<feature type="region of interest" description="Disordered" evidence="7">
    <location>
        <begin position="1"/>
        <end position="122"/>
    </location>
</feature>
<feature type="region of interest" description="Disordered" evidence="7">
    <location>
        <begin position="234"/>
        <end position="261"/>
    </location>
</feature>
<feature type="zinc finger region" description="C3H1-type" evidence="6">
    <location>
        <begin position="1975"/>
        <end position="2001"/>
    </location>
</feature>
<feature type="compositionally biased region" description="Polar residues" evidence="7">
    <location>
        <begin position="1396"/>
        <end position="1414"/>
    </location>
</feature>
<feature type="region of interest" description="Disordered" evidence="7">
    <location>
        <begin position="1029"/>
        <end position="1048"/>
    </location>
</feature>
<evidence type="ECO:0000313" key="10">
    <source>
        <dbReference type="Proteomes" id="UP000583929"/>
    </source>
</evidence>
<feature type="region of interest" description="Disordered" evidence="7">
    <location>
        <begin position="1500"/>
        <end position="1519"/>
    </location>
</feature>
<feature type="region of interest" description="Disordered" evidence="7">
    <location>
        <begin position="2050"/>
        <end position="2083"/>
    </location>
</feature>
<dbReference type="PROSITE" id="PS50103">
    <property type="entry name" value="ZF_C3H1"/>
    <property type="match status" value="3"/>
</dbReference>
<feature type="compositionally biased region" description="Basic and acidic residues" evidence="7">
    <location>
        <begin position="504"/>
        <end position="515"/>
    </location>
</feature>
<evidence type="ECO:0000256" key="4">
    <source>
        <dbReference type="ARBA" id="ARBA00022833"/>
    </source>
</evidence>
<comment type="caution">
    <text evidence="9">The sequence shown here is derived from an EMBL/GenBank/DDBJ whole genome shotgun (WGS) entry which is preliminary data.</text>
</comment>
<feature type="compositionally biased region" description="Basic and acidic residues" evidence="7">
    <location>
        <begin position="302"/>
        <end position="325"/>
    </location>
</feature>
<evidence type="ECO:0000256" key="2">
    <source>
        <dbReference type="ARBA" id="ARBA00022737"/>
    </source>
</evidence>
<feature type="zinc finger region" description="C3H1-type" evidence="6">
    <location>
        <begin position="1920"/>
        <end position="1949"/>
    </location>
</feature>
<feature type="domain" description="C3H1-type" evidence="8">
    <location>
        <begin position="1975"/>
        <end position="2001"/>
    </location>
</feature>
<feature type="compositionally biased region" description="Polar residues" evidence="7">
    <location>
        <begin position="1346"/>
        <end position="1359"/>
    </location>
</feature>
<feature type="region of interest" description="Disordered" evidence="7">
    <location>
        <begin position="479"/>
        <end position="628"/>
    </location>
</feature>
<feature type="compositionally biased region" description="Basic and acidic residues" evidence="7">
    <location>
        <begin position="234"/>
        <end position="243"/>
    </location>
</feature>
<feature type="region of interest" description="Disordered" evidence="7">
    <location>
        <begin position="283"/>
        <end position="440"/>
    </location>
</feature>
<keyword evidence="4 6" id="KW-0862">Zinc</keyword>
<dbReference type="EMBL" id="JAATIQ010000074">
    <property type="protein sequence ID" value="KAF4388367.1"/>
    <property type="molecule type" value="Genomic_DNA"/>
</dbReference>
<feature type="compositionally biased region" description="Basic residues" evidence="7">
    <location>
        <begin position="1"/>
        <end position="21"/>
    </location>
</feature>
<feature type="compositionally biased region" description="Basic and acidic residues" evidence="7">
    <location>
        <begin position="363"/>
        <end position="373"/>
    </location>
</feature>
<feature type="region of interest" description="Disordered" evidence="7">
    <location>
        <begin position="1447"/>
        <end position="1467"/>
    </location>
</feature>
<feature type="compositionally biased region" description="Polar residues" evidence="7">
    <location>
        <begin position="106"/>
        <end position="115"/>
    </location>
</feature>